<organism evidence="3 4">
    <name type="scientific">Hanamia caeni</name>
    <dbReference type="NCBI Taxonomy" id="2294116"/>
    <lineage>
        <taxon>Bacteria</taxon>
        <taxon>Pseudomonadati</taxon>
        <taxon>Bacteroidota</taxon>
        <taxon>Chitinophagia</taxon>
        <taxon>Chitinophagales</taxon>
        <taxon>Chitinophagaceae</taxon>
        <taxon>Hanamia</taxon>
    </lineage>
</organism>
<dbReference type="AlphaFoldDB" id="A0A3M9NAK3"/>
<dbReference type="Pfam" id="PF08327">
    <property type="entry name" value="AHSA1"/>
    <property type="match status" value="1"/>
</dbReference>
<reference evidence="3 4" key="1">
    <citation type="submission" date="2018-11" db="EMBL/GenBank/DDBJ databases">
        <title>Draft genome sequence of Ferruginibacter sp. BO-59.</title>
        <authorList>
            <person name="Im W.T."/>
        </authorList>
    </citation>
    <scope>NUCLEOTIDE SEQUENCE [LARGE SCALE GENOMIC DNA]</scope>
    <source>
        <strain evidence="3 4">BO-59</strain>
    </source>
</reference>
<sequence>MPQDDYLVLLDITFKTSIENVWEAWTNPVWLMKWFGSDPKGKVLKAEVNVRPGGYFTITFQDADLTEHTCFGVYDEVEALRKLAFSWQWESEAGVESFITLLLTPAKKFTTMQFEHKNFGSASKHDYEKGWQSTFLKLERLLEHQN</sequence>
<dbReference type="InterPro" id="IPR013538">
    <property type="entry name" value="ASHA1/2-like_C"/>
</dbReference>
<dbReference type="EMBL" id="RJJR01000012">
    <property type="protein sequence ID" value="RNI34814.1"/>
    <property type="molecule type" value="Genomic_DNA"/>
</dbReference>
<feature type="domain" description="Activator of Hsp90 ATPase homologue 1/2-like C-terminal" evidence="2">
    <location>
        <begin position="15"/>
        <end position="143"/>
    </location>
</feature>
<dbReference type="RefSeq" id="WP_123121370.1">
    <property type="nucleotide sequence ID" value="NZ_RJJR01000012.1"/>
</dbReference>
<evidence type="ECO:0000256" key="1">
    <source>
        <dbReference type="ARBA" id="ARBA00006817"/>
    </source>
</evidence>
<name>A0A3M9NAK3_9BACT</name>
<evidence type="ECO:0000313" key="3">
    <source>
        <dbReference type="EMBL" id="RNI34814.1"/>
    </source>
</evidence>
<keyword evidence="4" id="KW-1185">Reference proteome</keyword>
<accession>A0A3M9NAK3</accession>
<comment type="caution">
    <text evidence="3">The sequence shown here is derived from an EMBL/GenBank/DDBJ whole genome shotgun (WGS) entry which is preliminary data.</text>
</comment>
<dbReference type="OrthoDB" id="384974at2"/>
<proteinExistence type="inferred from homology"/>
<dbReference type="CDD" id="cd07814">
    <property type="entry name" value="SRPBCC_CalC_Aha1-like"/>
    <property type="match status" value="1"/>
</dbReference>
<dbReference type="Gene3D" id="3.30.530.20">
    <property type="match status" value="1"/>
</dbReference>
<comment type="similarity">
    <text evidence="1">Belongs to the AHA1 family.</text>
</comment>
<dbReference type="InterPro" id="IPR023393">
    <property type="entry name" value="START-like_dom_sf"/>
</dbReference>
<gene>
    <name evidence="3" type="ORF">EFY79_14090</name>
</gene>
<protein>
    <submittedName>
        <fullName evidence="3">SRPBCC domain-containing protein</fullName>
    </submittedName>
</protein>
<evidence type="ECO:0000313" key="4">
    <source>
        <dbReference type="Proteomes" id="UP000267223"/>
    </source>
</evidence>
<dbReference type="Proteomes" id="UP000267223">
    <property type="component" value="Unassembled WGS sequence"/>
</dbReference>
<dbReference type="SUPFAM" id="SSF55961">
    <property type="entry name" value="Bet v1-like"/>
    <property type="match status" value="1"/>
</dbReference>
<evidence type="ECO:0000259" key="2">
    <source>
        <dbReference type="Pfam" id="PF08327"/>
    </source>
</evidence>